<keyword evidence="1" id="KW-1133">Transmembrane helix</keyword>
<gene>
    <name evidence="2" type="ORF">OJ996_17230</name>
</gene>
<evidence type="ECO:0000313" key="2">
    <source>
        <dbReference type="EMBL" id="MCW1915332.1"/>
    </source>
</evidence>
<organism evidence="2 3">
    <name type="scientific">Luteolibacter rhizosphaerae</name>
    <dbReference type="NCBI Taxonomy" id="2989719"/>
    <lineage>
        <taxon>Bacteria</taxon>
        <taxon>Pseudomonadati</taxon>
        <taxon>Verrucomicrobiota</taxon>
        <taxon>Verrucomicrobiia</taxon>
        <taxon>Verrucomicrobiales</taxon>
        <taxon>Verrucomicrobiaceae</taxon>
        <taxon>Luteolibacter</taxon>
    </lineage>
</organism>
<name>A0ABT3G6S4_9BACT</name>
<keyword evidence="1" id="KW-0812">Transmembrane</keyword>
<accession>A0ABT3G6S4</accession>
<feature type="transmembrane region" description="Helical" evidence="1">
    <location>
        <begin position="30"/>
        <end position="55"/>
    </location>
</feature>
<protein>
    <submittedName>
        <fullName evidence="2">Uncharacterized protein</fullName>
    </submittedName>
</protein>
<sequence>MRRKTFIVGIILFVLGGVIGFIADLYKIPWLVIPMLALIMTSGIIVGRGVMIFAFRK</sequence>
<dbReference type="EMBL" id="JAPDDR010000009">
    <property type="protein sequence ID" value="MCW1915332.1"/>
    <property type="molecule type" value="Genomic_DNA"/>
</dbReference>
<keyword evidence="1" id="KW-0472">Membrane</keyword>
<keyword evidence="3" id="KW-1185">Reference proteome</keyword>
<comment type="caution">
    <text evidence="2">The sequence shown here is derived from an EMBL/GenBank/DDBJ whole genome shotgun (WGS) entry which is preliminary data.</text>
</comment>
<dbReference type="Proteomes" id="UP001165653">
    <property type="component" value="Unassembled WGS sequence"/>
</dbReference>
<proteinExistence type="predicted"/>
<evidence type="ECO:0000256" key="1">
    <source>
        <dbReference type="SAM" id="Phobius"/>
    </source>
</evidence>
<evidence type="ECO:0000313" key="3">
    <source>
        <dbReference type="Proteomes" id="UP001165653"/>
    </source>
</evidence>
<reference evidence="2" key="1">
    <citation type="submission" date="2022-10" db="EMBL/GenBank/DDBJ databases">
        <title>Luteolibacter sp. GHJ8, whole genome shotgun sequencing project.</title>
        <authorList>
            <person name="Zhao G."/>
            <person name="Shen L."/>
        </authorList>
    </citation>
    <scope>NUCLEOTIDE SEQUENCE</scope>
    <source>
        <strain evidence="2">GHJ8</strain>
    </source>
</reference>